<protein>
    <submittedName>
        <fullName evidence="1">Uncharacterized protein</fullName>
    </submittedName>
</protein>
<dbReference type="EMBL" id="JYDJ01000445">
    <property type="protein sequence ID" value="KRX35388.1"/>
    <property type="molecule type" value="Genomic_DNA"/>
</dbReference>
<name>A0A0V0T8Q2_9BILA</name>
<dbReference type="Proteomes" id="UP000055048">
    <property type="component" value="Unassembled WGS sequence"/>
</dbReference>
<proteinExistence type="predicted"/>
<keyword evidence="2" id="KW-1185">Reference proteome</keyword>
<comment type="caution">
    <text evidence="1">The sequence shown here is derived from an EMBL/GenBank/DDBJ whole genome shotgun (WGS) entry which is preliminary data.</text>
</comment>
<gene>
    <name evidence="1" type="ORF">T05_2022</name>
</gene>
<reference evidence="1 2" key="1">
    <citation type="submission" date="2015-01" db="EMBL/GenBank/DDBJ databases">
        <title>Evolution of Trichinella species and genotypes.</title>
        <authorList>
            <person name="Korhonen P.K."/>
            <person name="Edoardo P."/>
            <person name="Giuseppe L.R."/>
            <person name="Gasser R.B."/>
        </authorList>
    </citation>
    <scope>NUCLEOTIDE SEQUENCE [LARGE SCALE GENOMIC DNA]</scope>
    <source>
        <strain evidence="1">ISS417</strain>
    </source>
</reference>
<sequence length="82" mass="9388">MFIGVPYICLRVVSCNGCWRNVLTDSNSIVLIQKFKTLSMKNGFQRGDNEILPMHEISAYTEKRSLKMAHPHLKTSVLINYS</sequence>
<accession>A0A0V0T8Q2</accession>
<evidence type="ECO:0000313" key="1">
    <source>
        <dbReference type="EMBL" id="KRX35388.1"/>
    </source>
</evidence>
<dbReference type="AlphaFoldDB" id="A0A0V0T8Q2"/>
<evidence type="ECO:0000313" key="2">
    <source>
        <dbReference type="Proteomes" id="UP000055048"/>
    </source>
</evidence>
<organism evidence="1 2">
    <name type="scientific">Trichinella murrelli</name>
    <dbReference type="NCBI Taxonomy" id="144512"/>
    <lineage>
        <taxon>Eukaryota</taxon>
        <taxon>Metazoa</taxon>
        <taxon>Ecdysozoa</taxon>
        <taxon>Nematoda</taxon>
        <taxon>Enoplea</taxon>
        <taxon>Dorylaimia</taxon>
        <taxon>Trichinellida</taxon>
        <taxon>Trichinellidae</taxon>
        <taxon>Trichinella</taxon>
    </lineage>
</organism>